<evidence type="ECO:0000256" key="9">
    <source>
        <dbReference type="SAM" id="SignalP"/>
    </source>
</evidence>
<dbReference type="Pfam" id="PF00728">
    <property type="entry name" value="Glyco_hydro_20"/>
    <property type="match status" value="1"/>
</dbReference>
<dbReference type="GO" id="GO:0005975">
    <property type="term" value="P:carbohydrate metabolic process"/>
    <property type="evidence" value="ECO:0007669"/>
    <property type="project" value="InterPro"/>
</dbReference>
<keyword evidence="5" id="KW-0325">Glycoprotein</keyword>
<evidence type="ECO:0000259" key="11">
    <source>
        <dbReference type="Pfam" id="PF14845"/>
    </source>
</evidence>
<protein>
    <recommendedName>
        <fullName evidence="7">Beta-hexosaminidase</fullName>
        <ecNumber evidence="7">3.2.1.52</ecNumber>
    </recommendedName>
</protein>
<evidence type="ECO:0000256" key="2">
    <source>
        <dbReference type="ARBA" id="ARBA00006285"/>
    </source>
</evidence>
<dbReference type="PRINTS" id="PR00738">
    <property type="entry name" value="GLHYDRLASE20"/>
</dbReference>
<dbReference type="AlphaFoldDB" id="A0AAV2R7W6"/>
<dbReference type="InterPro" id="IPR017853">
    <property type="entry name" value="GH"/>
</dbReference>
<dbReference type="InterPro" id="IPR029019">
    <property type="entry name" value="HEX_eukaryotic_N"/>
</dbReference>
<evidence type="ECO:0000256" key="7">
    <source>
        <dbReference type="PIRNR" id="PIRNR001093"/>
    </source>
</evidence>
<dbReference type="EC" id="3.2.1.52" evidence="7"/>
<evidence type="ECO:0000256" key="4">
    <source>
        <dbReference type="ARBA" id="ARBA00022801"/>
    </source>
</evidence>
<dbReference type="FunFam" id="3.20.20.80:FF:000063">
    <property type="entry name" value="Beta-hexosaminidase"/>
    <property type="match status" value="1"/>
</dbReference>
<dbReference type="Pfam" id="PF14845">
    <property type="entry name" value="Glycohydro_20b2"/>
    <property type="match status" value="1"/>
</dbReference>
<dbReference type="Proteomes" id="UP001497623">
    <property type="component" value="Unassembled WGS sequence"/>
</dbReference>
<accession>A0AAV2R7W6</accession>
<evidence type="ECO:0000256" key="1">
    <source>
        <dbReference type="ARBA" id="ARBA00001231"/>
    </source>
</evidence>
<feature type="chain" id="PRO_5043785830" description="Beta-hexosaminidase" evidence="9">
    <location>
        <begin position="27"/>
        <end position="631"/>
    </location>
</feature>
<comment type="caution">
    <text evidence="12">The sequence shown here is derived from an EMBL/GenBank/DDBJ whole genome shotgun (WGS) entry which is preliminary data.</text>
</comment>
<sequence length="631" mass="70874">MKWGNNSCSAVWVFLLFVSYHATCIASYTSPWGWECRTEPVDGNPDPTQVDRCIKVEKSISPSATGLNTCILTCGPHGAIWPRPTGPTHIGPYTAYFLPQNIGQVTTTCPGSIRHYLDMTIEVFVDNINKYHPDYVDGSAPWDGPYGPEVTDQSLEIHIIVTEESMTLDYNTDESYDLNVVHDGSITSATITAPTFFGARHGLESLSQLIDYDEEKDSLQVVHSAQISDSPVFPHRGIIVDTARNFMDVKSIERTIDAMAASKLNIFHWHITDSHTFPLNLENLPDMVEWGTYSSRHIYQPADILHLKEYALVRGIYILPEFDAPAHVGNGFQWTEEAGLGKVVVCLNKEPWMQFCVEPPCGQFNLANSNIYTVLSSIYDGMVPLFQPLSSFHYGGDEVNLNCWNTTQEIIDWMTANDYGLSSDSYYEQWSIFQENARLELTEANGDVEVPGIIWTSSLTESGHADQYLDPEKYIIQIWTTGDDPIIGELLEDGFNVIFSNFDAWYLDCGYGAWVGGPGNNWCSPYKGWQTVYENNPIQLASDITGADYSSQILGGEAALWSEQVDSLNADAKLWPRASALAERLWTNPSESWRMAETRMIHQRQRLVARGIAAERLQPEWCHQNEGLCYA</sequence>
<dbReference type="Gene3D" id="3.30.379.10">
    <property type="entry name" value="Chitobiase/beta-hexosaminidase domain 2-like"/>
    <property type="match status" value="1"/>
</dbReference>
<evidence type="ECO:0000256" key="8">
    <source>
        <dbReference type="PIRSR" id="PIRSR001093-1"/>
    </source>
</evidence>
<feature type="domain" description="Glycoside hydrolase family 20 catalytic" evidence="10">
    <location>
        <begin position="233"/>
        <end position="588"/>
    </location>
</feature>
<dbReference type="InterPro" id="IPR025705">
    <property type="entry name" value="Beta_hexosaminidase_sua/sub"/>
</dbReference>
<evidence type="ECO:0000259" key="10">
    <source>
        <dbReference type="Pfam" id="PF00728"/>
    </source>
</evidence>
<keyword evidence="13" id="KW-1185">Reference proteome</keyword>
<dbReference type="EMBL" id="CAXKWB010016285">
    <property type="protein sequence ID" value="CAL4115874.1"/>
    <property type="molecule type" value="Genomic_DNA"/>
</dbReference>
<evidence type="ECO:0000313" key="13">
    <source>
        <dbReference type="Proteomes" id="UP001497623"/>
    </source>
</evidence>
<dbReference type="GO" id="GO:0005886">
    <property type="term" value="C:plasma membrane"/>
    <property type="evidence" value="ECO:0007669"/>
    <property type="project" value="TreeGrafter"/>
</dbReference>
<comment type="similarity">
    <text evidence="2 7">Belongs to the glycosyl hydrolase 20 family.</text>
</comment>
<comment type="catalytic activity">
    <reaction evidence="1 7">
        <text>Hydrolysis of terminal non-reducing N-acetyl-D-hexosamine residues in N-acetyl-beta-D-hexosaminides.</text>
        <dbReference type="EC" id="3.2.1.52"/>
    </reaction>
</comment>
<keyword evidence="3 9" id="KW-0732">Signal</keyword>
<dbReference type="SUPFAM" id="SSF55545">
    <property type="entry name" value="beta-N-acetylhexosaminidase-like domain"/>
    <property type="match status" value="1"/>
</dbReference>
<dbReference type="GO" id="GO:0030203">
    <property type="term" value="P:glycosaminoglycan metabolic process"/>
    <property type="evidence" value="ECO:0007669"/>
    <property type="project" value="TreeGrafter"/>
</dbReference>
<evidence type="ECO:0000256" key="3">
    <source>
        <dbReference type="ARBA" id="ARBA00022729"/>
    </source>
</evidence>
<proteinExistence type="inferred from homology"/>
<dbReference type="Gene3D" id="3.20.20.80">
    <property type="entry name" value="Glycosidases"/>
    <property type="match status" value="1"/>
</dbReference>
<dbReference type="PIRSF" id="PIRSF001093">
    <property type="entry name" value="B-hxosamndse_ab_euk"/>
    <property type="match status" value="1"/>
</dbReference>
<dbReference type="InterPro" id="IPR029018">
    <property type="entry name" value="Hex-like_dom2"/>
</dbReference>
<dbReference type="SUPFAM" id="SSF51445">
    <property type="entry name" value="(Trans)glycosidases"/>
    <property type="match status" value="1"/>
</dbReference>
<dbReference type="InterPro" id="IPR015883">
    <property type="entry name" value="Glyco_hydro_20_cat"/>
</dbReference>
<feature type="signal peptide" evidence="9">
    <location>
        <begin position="1"/>
        <end position="26"/>
    </location>
</feature>
<dbReference type="PANTHER" id="PTHR22600">
    <property type="entry name" value="BETA-HEXOSAMINIDASE"/>
    <property type="match status" value="1"/>
</dbReference>
<keyword evidence="4 7" id="KW-0378">Hydrolase</keyword>
<dbReference type="GO" id="GO:0016231">
    <property type="term" value="F:beta-N-acetylglucosaminidase activity"/>
    <property type="evidence" value="ECO:0007669"/>
    <property type="project" value="TreeGrafter"/>
</dbReference>
<evidence type="ECO:0000313" key="12">
    <source>
        <dbReference type="EMBL" id="CAL4115874.1"/>
    </source>
</evidence>
<organism evidence="12 13">
    <name type="scientific">Meganyctiphanes norvegica</name>
    <name type="common">Northern krill</name>
    <name type="synonym">Thysanopoda norvegica</name>
    <dbReference type="NCBI Taxonomy" id="48144"/>
    <lineage>
        <taxon>Eukaryota</taxon>
        <taxon>Metazoa</taxon>
        <taxon>Ecdysozoa</taxon>
        <taxon>Arthropoda</taxon>
        <taxon>Crustacea</taxon>
        <taxon>Multicrustacea</taxon>
        <taxon>Malacostraca</taxon>
        <taxon>Eumalacostraca</taxon>
        <taxon>Eucarida</taxon>
        <taxon>Euphausiacea</taxon>
        <taxon>Euphausiidae</taxon>
        <taxon>Meganyctiphanes</taxon>
    </lineage>
</organism>
<feature type="active site" description="Proton donor" evidence="8">
    <location>
        <position position="398"/>
    </location>
</feature>
<evidence type="ECO:0000256" key="5">
    <source>
        <dbReference type="ARBA" id="ARBA00023180"/>
    </source>
</evidence>
<reference evidence="12 13" key="1">
    <citation type="submission" date="2024-05" db="EMBL/GenBank/DDBJ databases">
        <authorList>
            <person name="Wallberg A."/>
        </authorList>
    </citation>
    <scope>NUCLEOTIDE SEQUENCE [LARGE SCALE GENOMIC DNA]</scope>
</reference>
<evidence type="ECO:0000256" key="6">
    <source>
        <dbReference type="ARBA" id="ARBA00023295"/>
    </source>
</evidence>
<name>A0AAV2R7W6_MEGNR</name>
<keyword evidence="6 7" id="KW-0326">Glycosidase</keyword>
<dbReference type="PANTHER" id="PTHR22600:SF26">
    <property type="entry name" value="BETA-N-ACETYLHEXOSAMINIDASE"/>
    <property type="match status" value="1"/>
</dbReference>
<feature type="domain" description="Beta-hexosaminidase eukaryotic type N-terminal" evidence="11">
    <location>
        <begin position="80"/>
        <end position="209"/>
    </location>
</feature>
<gene>
    <name evidence="12" type="ORF">MNOR_LOCUS20786</name>
</gene>